<feature type="region of interest" description="Disordered" evidence="1">
    <location>
        <begin position="149"/>
        <end position="201"/>
    </location>
</feature>
<feature type="compositionally biased region" description="Basic residues" evidence="1">
    <location>
        <begin position="82"/>
        <end position="93"/>
    </location>
</feature>
<keyword evidence="5" id="KW-1185">Reference proteome</keyword>
<sequence>MIGPKFSFHRKVLAASFLMVCTRAVDPGRWLSRREFVFDTTGKNVQVETKGDELEFGQHRDLRIVHRKDNQSGKRNNQKEVNRKRKLKNHHSHNNKEHREGDDHNHLRGKHGDYHHNKHQYGNEQKNTQQIDNINIDADFMGHILRRKSEPKSLDYQGGKNKKPTSKPTKKPSNQPTSMPVSDTDGRTNTNSNFPTVPATPFPVVSVADDAKEEECSPKSICYQEGTVCSSGQDECCGVIHASLECECANMGDGILQYMCFHLEACMAPCVEETTQEVAYFPTWAPTIGTTSNSKLSNPDSSSLCPANLSQSESLLDDLSLYFEVIGDTLCMRLEYDNEGWIGLGFSSTDGRMVGSTAIIGLPDAKEAKYYALDGMAESMITPLPESEQTLLEATILQNDGFTVMTFAKSLKDDEHISIGENTFLFAAANSNQFGYHDKRGAVTLNLSL</sequence>
<evidence type="ECO:0000313" key="5">
    <source>
        <dbReference type="Proteomes" id="UP001224775"/>
    </source>
</evidence>
<gene>
    <name evidence="4" type="ORF">QTG54_003543</name>
</gene>
<dbReference type="PROSITE" id="PS50836">
    <property type="entry name" value="DOMON"/>
    <property type="match status" value="1"/>
</dbReference>
<protein>
    <submittedName>
        <fullName evidence="4">DOMON-like domain-containing protein</fullName>
    </submittedName>
</protein>
<accession>A0AAD9DGW4</accession>
<feature type="region of interest" description="Disordered" evidence="1">
    <location>
        <begin position="58"/>
        <end position="120"/>
    </location>
</feature>
<evidence type="ECO:0000259" key="3">
    <source>
        <dbReference type="PROSITE" id="PS50836"/>
    </source>
</evidence>
<dbReference type="InterPro" id="IPR005018">
    <property type="entry name" value="DOMON_domain"/>
</dbReference>
<dbReference type="EMBL" id="JATAAI010000005">
    <property type="protein sequence ID" value="KAK1745619.1"/>
    <property type="molecule type" value="Genomic_DNA"/>
</dbReference>
<comment type="caution">
    <text evidence="4">The sequence shown here is derived from an EMBL/GenBank/DDBJ whole genome shotgun (WGS) entry which is preliminary data.</text>
</comment>
<evidence type="ECO:0000256" key="1">
    <source>
        <dbReference type="SAM" id="MobiDB-lite"/>
    </source>
</evidence>
<feature type="signal peptide" evidence="2">
    <location>
        <begin position="1"/>
        <end position="24"/>
    </location>
</feature>
<proteinExistence type="predicted"/>
<dbReference type="Proteomes" id="UP001224775">
    <property type="component" value="Unassembled WGS sequence"/>
</dbReference>
<keyword evidence="2" id="KW-0732">Signal</keyword>
<organism evidence="4 5">
    <name type="scientific">Skeletonema marinoi</name>
    <dbReference type="NCBI Taxonomy" id="267567"/>
    <lineage>
        <taxon>Eukaryota</taxon>
        <taxon>Sar</taxon>
        <taxon>Stramenopiles</taxon>
        <taxon>Ochrophyta</taxon>
        <taxon>Bacillariophyta</taxon>
        <taxon>Coscinodiscophyceae</taxon>
        <taxon>Thalassiosirophycidae</taxon>
        <taxon>Thalassiosirales</taxon>
        <taxon>Skeletonemataceae</taxon>
        <taxon>Skeletonema</taxon>
        <taxon>Skeletonema marinoi-dohrnii complex</taxon>
    </lineage>
</organism>
<feature type="compositionally biased region" description="Basic and acidic residues" evidence="1">
    <location>
        <begin position="58"/>
        <end position="81"/>
    </location>
</feature>
<evidence type="ECO:0000256" key="2">
    <source>
        <dbReference type="SAM" id="SignalP"/>
    </source>
</evidence>
<evidence type="ECO:0000313" key="4">
    <source>
        <dbReference type="EMBL" id="KAK1745619.1"/>
    </source>
</evidence>
<reference evidence="4" key="1">
    <citation type="submission" date="2023-06" db="EMBL/GenBank/DDBJ databases">
        <title>Survivors Of The Sea: Transcriptome response of Skeletonema marinoi to long-term dormancy.</title>
        <authorList>
            <person name="Pinder M.I.M."/>
            <person name="Kourtchenko O."/>
            <person name="Robertson E.K."/>
            <person name="Larsson T."/>
            <person name="Maumus F."/>
            <person name="Osuna-Cruz C.M."/>
            <person name="Vancaester E."/>
            <person name="Stenow R."/>
            <person name="Vandepoele K."/>
            <person name="Ploug H."/>
            <person name="Bruchert V."/>
            <person name="Godhe A."/>
            <person name="Topel M."/>
        </authorList>
    </citation>
    <scope>NUCLEOTIDE SEQUENCE</scope>
    <source>
        <strain evidence="4">R05AC</strain>
    </source>
</reference>
<dbReference type="AlphaFoldDB" id="A0AAD9DGW4"/>
<dbReference type="CDD" id="cd09631">
    <property type="entry name" value="DOMON_DOH"/>
    <property type="match status" value="1"/>
</dbReference>
<feature type="domain" description="DOMON" evidence="3">
    <location>
        <begin position="317"/>
        <end position="431"/>
    </location>
</feature>
<name>A0AAD9DGW4_9STRA</name>
<feature type="chain" id="PRO_5042265704" evidence="2">
    <location>
        <begin position="25"/>
        <end position="449"/>
    </location>
</feature>
<dbReference type="InterPro" id="IPR045266">
    <property type="entry name" value="DOH_DOMON"/>
</dbReference>
<feature type="compositionally biased region" description="Basic residues" evidence="1">
    <location>
        <begin position="160"/>
        <end position="170"/>
    </location>
</feature>
<feature type="compositionally biased region" description="Basic and acidic residues" evidence="1">
    <location>
        <begin position="94"/>
        <end position="115"/>
    </location>
</feature>